<dbReference type="OrthoDB" id="4775084at2"/>
<feature type="transmembrane region" description="Helical" evidence="1">
    <location>
        <begin position="63"/>
        <end position="80"/>
    </location>
</feature>
<protein>
    <recommendedName>
        <fullName evidence="4">YcxB-like protein</fullName>
    </recommendedName>
</protein>
<evidence type="ECO:0000313" key="3">
    <source>
        <dbReference type="Proteomes" id="UP000280008"/>
    </source>
</evidence>
<evidence type="ECO:0008006" key="4">
    <source>
        <dbReference type="Google" id="ProtNLM"/>
    </source>
</evidence>
<dbReference type="Proteomes" id="UP000280008">
    <property type="component" value="Unassembled WGS sequence"/>
</dbReference>
<organism evidence="2 3">
    <name type="scientific">Frondihabitans australicus</name>
    <dbReference type="NCBI Taxonomy" id="386892"/>
    <lineage>
        <taxon>Bacteria</taxon>
        <taxon>Bacillati</taxon>
        <taxon>Actinomycetota</taxon>
        <taxon>Actinomycetes</taxon>
        <taxon>Micrococcales</taxon>
        <taxon>Microbacteriaceae</taxon>
        <taxon>Frondihabitans</taxon>
    </lineage>
</organism>
<keyword evidence="1" id="KW-1133">Transmembrane helix</keyword>
<reference evidence="2 3" key="1">
    <citation type="submission" date="2018-10" db="EMBL/GenBank/DDBJ databases">
        <title>Sequencing the genomes of 1000 actinobacteria strains.</title>
        <authorList>
            <person name="Klenk H.-P."/>
        </authorList>
    </citation>
    <scope>NUCLEOTIDE SEQUENCE [LARGE SCALE GENOMIC DNA]</scope>
    <source>
        <strain evidence="2 3">DSM 17894</strain>
    </source>
</reference>
<feature type="transmembrane region" description="Helical" evidence="1">
    <location>
        <begin position="40"/>
        <end position="57"/>
    </location>
</feature>
<comment type="caution">
    <text evidence="2">The sequence shown here is derived from an EMBL/GenBank/DDBJ whole genome shotgun (WGS) entry which is preliminary data.</text>
</comment>
<dbReference type="AlphaFoldDB" id="A0A495IDA0"/>
<dbReference type="EMBL" id="RBKS01000001">
    <property type="protein sequence ID" value="RKR73984.1"/>
    <property type="molecule type" value="Genomic_DNA"/>
</dbReference>
<keyword evidence="3" id="KW-1185">Reference proteome</keyword>
<keyword evidence="1" id="KW-0472">Membrane</keyword>
<gene>
    <name evidence="2" type="ORF">C8E83_1085</name>
</gene>
<evidence type="ECO:0000256" key="1">
    <source>
        <dbReference type="SAM" id="Phobius"/>
    </source>
</evidence>
<proteinExistence type="predicted"/>
<evidence type="ECO:0000313" key="2">
    <source>
        <dbReference type="EMBL" id="RKR73984.1"/>
    </source>
</evidence>
<dbReference type="RefSeq" id="WP_121368781.1">
    <property type="nucleotide sequence ID" value="NZ_RBKS01000001.1"/>
</dbReference>
<accession>A0A495IDA0</accession>
<keyword evidence="1" id="KW-0812">Transmembrane</keyword>
<name>A0A495IDA0_9MICO</name>
<sequence length="168" mass="18693">MSDATGPTLDSGVRQWQVRPADLDDLVRTFARFALVRQPFVWIGGLLAVVMLISSFGSHDLGLLLYGLFIIAAFTLVYGLNIRRSSRSIRTSYQPGSLVTTAFGYAGFTVTTPRGVVRHDYGAFRRVAVQGRWVLLLNRNVRVWSILPRDIFPDEAIERVRVAPPSVG</sequence>